<dbReference type="Gene3D" id="3.40.630.30">
    <property type="match status" value="1"/>
</dbReference>
<dbReference type="Proteomes" id="UP001589750">
    <property type="component" value="Unassembled WGS sequence"/>
</dbReference>
<proteinExistence type="predicted"/>
<dbReference type="PROSITE" id="PS51186">
    <property type="entry name" value="GNAT"/>
    <property type="match status" value="1"/>
</dbReference>
<evidence type="ECO:0000259" key="1">
    <source>
        <dbReference type="PROSITE" id="PS51186"/>
    </source>
</evidence>
<keyword evidence="3" id="KW-1185">Reference proteome</keyword>
<gene>
    <name evidence="2" type="ORF">ACFFRI_10890</name>
</gene>
<name>A0ABV5K9Y6_9ACTN</name>
<dbReference type="InterPro" id="IPR000182">
    <property type="entry name" value="GNAT_dom"/>
</dbReference>
<reference evidence="2 3" key="1">
    <citation type="submission" date="2024-09" db="EMBL/GenBank/DDBJ databases">
        <authorList>
            <person name="Sun Q."/>
            <person name="Mori K."/>
        </authorList>
    </citation>
    <scope>NUCLEOTIDE SEQUENCE [LARGE SCALE GENOMIC DNA]</scope>
    <source>
        <strain evidence="2 3">JCM 9626</strain>
    </source>
</reference>
<organism evidence="2 3">
    <name type="scientific">Nocardioides plantarum</name>
    <dbReference type="NCBI Taxonomy" id="29299"/>
    <lineage>
        <taxon>Bacteria</taxon>
        <taxon>Bacillati</taxon>
        <taxon>Actinomycetota</taxon>
        <taxon>Actinomycetes</taxon>
        <taxon>Propionibacteriales</taxon>
        <taxon>Nocardioidaceae</taxon>
        <taxon>Nocardioides</taxon>
    </lineage>
</organism>
<evidence type="ECO:0000313" key="3">
    <source>
        <dbReference type="Proteomes" id="UP001589750"/>
    </source>
</evidence>
<comment type="caution">
    <text evidence="2">The sequence shown here is derived from an EMBL/GenBank/DDBJ whole genome shotgun (WGS) entry which is preliminary data.</text>
</comment>
<sequence length="288" mass="31234">MRDDDLHAMQALASRTWSRTARHHPGQLAWSSRYAEATSDVVRTWVEGGEVVGWGWAEEPDWLELCVDGAHVYATDVAREIVAWFVDRAPEGPTRTMVMASDHLALTVLGEAGFVPEKAPWFTHHHLGPADLARLRPVPDVPGYRLRAVREGEAAPRSACHRAAWTPPGGTSRVSTVAYDALMGTEPYRADLDWVAIGPDGAWVASCLVWLDVATGVALIEPVGCAPGHRRRGLAAAVSLAAMHAARAAGATEALVCPRGDQDYPVPRVLYRGLGFEPGERTVTLVRE</sequence>
<accession>A0ABV5K9Y6</accession>
<evidence type="ECO:0000313" key="2">
    <source>
        <dbReference type="EMBL" id="MFB9313548.1"/>
    </source>
</evidence>
<dbReference type="InterPro" id="IPR016181">
    <property type="entry name" value="Acyl_CoA_acyltransferase"/>
</dbReference>
<protein>
    <recommendedName>
        <fullName evidence="1">N-acetyltransferase domain-containing protein</fullName>
    </recommendedName>
</protein>
<dbReference type="EMBL" id="JBHMDG010000012">
    <property type="protein sequence ID" value="MFB9313548.1"/>
    <property type="molecule type" value="Genomic_DNA"/>
</dbReference>
<dbReference type="RefSeq" id="WP_211350739.1">
    <property type="nucleotide sequence ID" value="NZ_JBHMDG010000012.1"/>
</dbReference>
<dbReference type="SUPFAM" id="SSF55729">
    <property type="entry name" value="Acyl-CoA N-acyltransferases (Nat)"/>
    <property type="match status" value="1"/>
</dbReference>
<feature type="domain" description="N-acetyltransferase" evidence="1">
    <location>
        <begin position="144"/>
        <end position="288"/>
    </location>
</feature>